<protein>
    <submittedName>
        <fullName evidence="1">Uncharacterized protein</fullName>
    </submittedName>
</protein>
<sequence length="42" mass="4611">MHKGWTGPERANSFEKLFAASANFPKLEICSPITGTYPKTPS</sequence>
<gene>
    <name evidence="1" type="ORF">PFRI_01820</name>
</gene>
<keyword evidence="2" id="KW-1185">Reference proteome</keyword>
<dbReference type="EMBL" id="MLCB01000014">
    <property type="protein sequence ID" value="OJI95573.1"/>
    <property type="molecule type" value="Genomic_DNA"/>
</dbReference>
<dbReference type="STRING" id="696762.PFRI_01820"/>
<organism evidence="1 2">
    <name type="scientific">Planktotalea frisia</name>
    <dbReference type="NCBI Taxonomy" id="696762"/>
    <lineage>
        <taxon>Bacteria</taxon>
        <taxon>Pseudomonadati</taxon>
        <taxon>Pseudomonadota</taxon>
        <taxon>Alphaproteobacteria</taxon>
        <taxon>Rhodobacterales</taxon>
        <taxon>Paracoccaceae</taxon>
        <taxon>Planktotalea</taxon>
    </lineage>
</organism>
<dbReference type="Proteomes" id="UP000184514">
    <property type="component" value="Unassembled WGS sequence"/>
</dbReference>
<accession>A0A1L9P2B7</accession>
<evidence type="ECO:0000313" key="2">
    <source>
        <dbReference type="Proteomes" id="UP000184514"/>
    </source>
</evidence>
<dbReference type="AlphaFoldDB" id="A0A1L9P2B7"/>
<proteinExistence type="predicted"/>
<name>A0A1L9P2B7_9RHOB</name>
<evidence type="ECO:0000313" key="1">
    <source>
        <dbReference type="EMBL" id="OJI95573.1"/>
    </source>
</evidence>
<comment type="caution">
    <text evidence="1">The sequence shown here is derived from an EMBL/GenBank/DDBJ whole genome shotgun (WGS) entry which is preliminary data.</text>
</comment>
<reference evidence="1 2" key="1">
    <citation type="submission" date="2016-10" db="EMBL/GenBank/DDBJ databases">
        <title>Genome sequence of Planktotalea frisia SH6-1.</title>
        <authorList>
            <person name="Poehlein A."/>
            <person name="Bakenhus I."/>
            <person name="Voget S."/>
            <person name="Brinkhoff T."/>
            <person name="Simon M."/>
        </authorList>
    </citation>
    <scope>NUCLEOTIDE SEQUENCE [LARGE SCALE GENOMIC DNA]</scope>
    <source>
        <strain evidence="1 2">SH6-1</strain>
    </source>
</reference>